<dbReference type="SUPFAM" id="SSF54197">
    <property type="entry name" value="HIT-like"/>
    <property type="match status" value="1"/>
</dbReference>
<dbReference type="PROSITE" id="PS51084">
    <property type="entry name" value="HIT_2"/>
    <property type="match status" value="1"/>
</dbReference>
<dbReference type="RefSeq" id="WP_158060996.1">
    <property type="nucleotide sequence ID" value="NZ_CP044427.1"/>
</dbReference>
<dbReference type="InterPro" id="IPR036265">
    <property type="entry name" value="HIT-like_sf"/>
</dbReference>
<dbReference type="KEGG" id="serw:FY030_07645"/>
<evidence type="ECO:0000256" key="3">
    <source>
        <dbReference type="PROSITE-ProRule" id="PRU00464"/>
    </source>
</evidence>
<dbReference type="Proteomes" id="UP000326546">
    <property type="component" value="Chromosome"/>
</dbReference>
<dbReference type="GO" id="GO:0003824">
    <property type="term" value="F:catalytic activity"/>
    <property type="evidence" value="ECO:0007669"/>
    <property type="project" value="InterPro"/>
</dbReference>
<evidence type="ECO:0000259" key="4">
    <source>
        <dbReference type="PROSITE" id="PS51084"/>
    </source>
</evidence>
<evidence type="ECO:0000256" key="2">
    <source>
        <dbReference type="PIRSR" id="PIRSR601310-3"/>
    </source>
</evidence>
<dbReference type="GO" id="GO:0009117">
    <property type="term" value="P:nucleotide metabolic process"/>
    <property type="evidence" value="ECO:0007669"/>
    <property type="project" value="TreeGrafter"/>
</dbReference>
<evidence type="ECO:0000256" key="1">
    <source>
        <dbReference type="PIRSR" id="PIRSR601310-1"/>
    </source>
</evidence>
<dbReference type="InterPro" id="IPR001310">
    <property type="entry name" value="Histidine_triad_HIT"/>
</dbReference>
<dbReference type="AlphaFoldDB" id="A0A5J6V4E4"/>
<sequence>MASIFSKIISGDIPGQLLWTDEVCAVFLDIEPLTAGHALVVPRAEIDHWLDLPGETLTHLMDVAARVGRAQEDVFAPARIGMIIQGFEVPHAHLHVFPAHAASDFELSRRSSRTPEQLAEDADVLRAALRAQGDDARVPGGA</sequence>
<evidence type="ECO:0000313" key="6">
    <source>
        <dbReference type="Proteomes" id="UP000326546"/>
    </source>
</evidence>
<keyword evidence="6" id="KW-1185">Reference proteome</keyword>
<dbReference type="OrthoDB" id="9784774at2"/>
<protein>
    <submittedName>
        <fullName evidence="5">HIT family protein</fullName>
    </submittedName>
</protein>
<dbReference type="Pfam" id="PF01230">
    <property type="entry name" value="HIT"/>
    <property type="match status" value="1"/>
</dbReference>
<evidence type="ECO:0000313" key="5">
    <source>
        <dbReference type="EMBL" id="QFG68608.1"/>
    </source>
</evidence>
<accession>A0A5J6V4E4</accession>
<dbReference type="PRINTS" id="PR00332">
    <property type="entry name" value="HISTRIAD"/>
</dbReference>
<feature type="domain" description="HIT" evidence="4">
    <location>
        <begin position="4"/>
        <end position="107"/>
    </location>
</feature>
<gene>
    <name evidence="5" type="ORF">FY030_07645</name>
</gene>
<dbReference type="EMBL" id="CP044427">
    <property type="protein sequence ID" value="QFG68608.1"/>
    <property type="molecule type" value="Genomic_DNA"/>
</dbReference>
<feature type="active site" description="Tele-AMP-histidine intermediate" evidence="1">
    <location>
        <position position="93"/>
    </location>
</feature>
<dbReference type="InterPro" id="IPR011146">
    <property type="entry name" value="HIT-like"/>
</dbReference>
<reference evidence="5 6" key="1">
    <citation type="submission" date="2019-09" db="EMBL/GenBank/DDBJ databases">
        <title>Serinicoccus pratensis sp. nov., isolated from meadow soil.</title>
        <authorList>
            <person name="Zhang W."/>
        </authorList>
    </citation>
    <scope>NUCLEOTIDE SEQUENCE [LARGE SCALE GENOMIC DNA]</scope>
    <source>
        <strain evidence="5 6">W204</strain>
    </source>
</reference>
<name>A0A5J6V4E4_9MICO</name>
<proteinExistence type="predicted"/>
<dbReference type="PANTHER" id="PTHR46648">
    <property type="entry name" value="HIT FAMILY PROTEIN 1"/>
    <property type="match status" value="1"/>
</dbReference>
<dbReference type="Gene3D" id="3.30.428.10">
    <property type="entry name" value="HIT-like"/>
    <property type="match status" value="1"/>
</dbReference>
<organism evidence="5 6">
    <name type="scientific">Ornithinimicrobium pratense</name>
    <dbReference type="NCBI Taxonomy" id="2593973"/>
    <lineage>
        <taxon>Bacteria</taxon>
        <taxon>Bacillati</taxon>
        <taxon>Actinomycetota</taxon>
        <taxon>Actinomycetes</taxon>
        <taxon>Micrococcales</taxon>
        <taxon>Ornithinimicrobiaceae</taxon>
        <taxon>Ornithinimicrobium</taxon>
    </lineage>
</organism>
<dbReference type="PANTHER" id="PTHR46648:SF1">
    <property type="entry name" value="ADENOSINE 5'-MONOPHOSPHORAMIDASE HNT1"/>
    <property type="match status" value="1"/>
</dbReference>
<feature type="short sequence motif" description="Histidine triad motif" evidence="2 3">
    <location>
        <begin position="91"/>
        <end position="95"/>
    </location>
</feature>